<dbReference type="FunFam" id="1.10.8.640:FF:000001">
    <property type="entry name" value="Cytochrome c-type biogenesis protein"/>
    <property type="match status" value="1"/>
</dbReference>
<keyword evidence="6 7" id="KW-0408">Iron</keyword>
<gene>
    <name evidence="10" type="ORF">A11A3_11202</name>
</gene>
<evidence type="ECO:0000256" key="5">
    <source>
        <dbReference type="ARBA" id="ARBA00022748"/>
    </source>
</evidence>
<comment type="function">
    <text evidence="7">Possible subunit of a heme lyase.</text>
</comment>
<dbReference type="GO" id="GO:0005886">
    <property type="term" value="C:plasma membrane"/>
    <property type="evidence" value="ECO:0007669"/>
    <property type="project" value="TreeGrafter"/>
</dbReference>
<evidence type="ECO:0000256" key="8">
    <source>
        <dbReference type="SAM" id="SignalP"/>
    </source>
</evidence>
<keyword evidence="2 7" id="KW-0349">Heme</keyword>
<keyword evidence="5" id="KW-0201">Cytochrome c-type biogenesis</keyword>
<evidence type="ECO:0000256" key="1">
    <source>
        <dbReference type="ARBA" id="ARBA00010342"/>
    </source>
</evidence>
<proteinExistence type="inferred from homology"/>
<feature type="chain" id="PRO_5012791059" description="Cytochrome c-type biogenesis protein" evidence="8">
    <location>
        <begin position="16"/>
        <end position="136"/>
    </location>
</feature>
<comment type="similarity">
    <text evidence="1 7">Belongs to the CcmH/CycL/Ccl2/NrfF family.</text>
</comment>
<reference evidence="10 11" key="1">
    <citation type="journal article" date="2012" name="J. Bacteriol.">
        <title>Genome Sequence of the Alkane-Degrading Bacterium Alcanivorax hongdengensis Type Strain A-11-3.</title>
        <authorList>
            <person name="Lai Q."/>
            <person name="Shao Z."/>
        </authorList>
    </citation>
    <scope>NUCLEOTIDE SEQUENCE [LARGE SCALE GENOMIC DNA]</scope>
    <source>
        <strain evidence="10 11">A-11-3</strain>
    </source>
</reference>
<dbReference type="PANTHER" id="PTHR47870:SF1">
    <property type="entry name" value="CYTOCHROME C-TYPE BIOGENESIS PROTEIN CCMH"/>
    <property type="match status" value="1"/>
</dbReference>
<keyword evidence="7" id="KW-0812">Transmembrane</keyword>
<evidence type="ECO:0000313" key="10">
    <source>
        <dbReference type="EMBL" id="EKF73920.1"/>
    </source>
</evidence>
<feature type="signal peptide" evidence="8">
    <location>
        <begin position="1"/>
        <end position="15"/>
    </location>
</feature>
<sequence>MRVLLLCLVSLPAWSAIDVYQFDNSQQEDRFHRLTEELRCPKCQNQSISASDADIAKDMRARVHRMILEGKSDDEIVGYFVDRYGNFVTYRPPVNRGTLILWLGPLLLFVGGALVIILLLKRASGRADTDEGDDQP</sequence>
<dbReference type="eggNOG" id="COG3088">
    <property type="taxonomic scope" value="Bacteria"/>
</dbReference>
<dbReference type="InterPro" id="IPR051263">
    <property type="entry name" value="C-type_cytochrome_biogenesis"/>
</dbReference>
<dbReference type="AlphaFoldDB" id="L0WDR3"/>
<evidence type="ECO:0000256" key="7">
    <source>
        <dbReference type="RuleBase" id="RU364112"/>
    </source>
</evidence>
<accession>L0WDR3</accession>
<keyword evidence="11" id="KW-1185">Reference proteome</keyword>
<dbReference type="Gene3D" id="1.10.8.640">
    <property type="entry name" value="Cytochrome C biogenesis protein"/>
    <property type="match status" value="1"/>
</dbReference>
<dbReference type="PATRIC" id="fig|1177179.3.peg.2236"/>
<keyword evidence="7" id="KW-1133">Transmembrane helix</keyword>
<evidence type="ECO:0000259" key="9">
    <source>
        <dbReference type="Pfam" id="PF03918"/>
    </source>
</evidence>
<evidence type="ECO:0000313" key="11">
    <source>
        <dbReference type="Proteomes" id="UP000010164"/>
    </source>
</evidence>
<evidence type="ECO:0000256" key="2">
    <source>
        <dbReference type="ARBA" id="ARBA00022617"/>
    </source>
</evidence>
<dbReference type="GO" id="GO:0017004">
    <property type="term" value="P:cytochrome complex assembly"/>
    <property type="evidence" value="ECO:0007669"/>
    <property type="project" value="UniProtKB-KW"/>
</dbReference>
<keyword evidence="4 7" id="KW-0732">Signal</keyword>
<dbReference type="InterPro" id="IPR005616">
    <property type="entry name" value="CcmH/CycL/Ccl2/NrfF_N"/>
</dbReference>
<dbReference type="GO" id="GO:0046872">
    <property type="term" value="F:metal ion binding"/>
    <property type="evidence" value="ECO:0007669"/>
    <property type="project" value="UniProtKB-KW"/>
</dbReference>
<keyword evidence="7" id="KW-0472">Membrane</keyword>
<feature type="transmembrane region" description="Helical" evidence="7">
    <location>
        <begin position="99"/>
        <end position="120"/>
    </location>
</feature>
<evidence type="ECO:0000256" key="3">
    <source>
        <dbReference type="ARBA" id="ARBA00022723"/>
    </source>
</evidence>
<dbReference type="Proteomes" id="UP000010164">
    <property type="component" value="Unassembled WGS sequence"/>
</dbReference>
<evidence type="ECO:0000256" key="6">
    <source>
        <dbReference type="ARBA" id="ARBA00023004"/>
    </source>
</evidence>
<dbReference type="CDD" id="cd16378">
    <property type="entry name" value="CcmH_N"/>
    <property type="match status" value="1"/>
</dbReference>
<keyword evidence="3 7" id="KW-0479">Metal-binding</keyword>
<organism evidence="10 11">
    <name type="scientific">Alcanivorax hongdengensis A-11-3</name>
    <dbReference type="NCBI Taxonomy" id="1177179"/>
    <lineage>
        <taxon>Bacteria</taxon>
        <taxon>Pseudomonadati</taxon>
        <taxon>Pseudomonadota</taxon>
        <taxon>Gammaproteobacteria</taxon>
        <taxon>Oceanospirillales</taxon>
        <taxon>Alcanivoracaceae</taxon>
        <taxon>Alcanivorax</taxon>
    </lineage>
</organism>
<dbReference type="STRING" id="1177179.A11A3_11202"/>
<name>L0WDR3_9GAMM</name>
<evidence type="ECO:0000256" key="4">
    <source>
        <dbReference type="ARBA" id="ARBA00022729"/>
    </source>
</evidence>
<feature type="domain" description="CcmH/CycL/Ccl2/NrfF N-terminal" evidence="9">
    <location>
        <begin position="4"/>
        <end position="130"/>
    </location>
</feature>
<dbReference type="EMBL" id="AMRJ01000017">
    <property type="protein sequence ID" value="EKF73920.1"/>
    <property type="molecule type" value="Genomic_DNA"/>
</dbReference>
<dbReference type="Pfam" id="PF03918">
    <property type="entry name" value="CcmH"/>
    <property type="match status" value="1"/>
</dbReference>
<dbReference type="InterPro" id="IPR038297">
    <property type="entry name" value="CcmH/CycL/NrfF/Ccl2_sf"/>
</dbReference>
<dbReference type="PANTHER" id="PTHR47870">
    <property type="entry name" value="CYTOCHROME C-TYPE BIOGENESIS PROTEIN CCMH"/>
    <property type="match status" value="1"/>
</dbReference>
<comment type="caution">
    <text evidence="10">The sequence shown here is derived from an EMBL/GenBank/DDBJ whole genome shotgun (WGS) entry which is preliminary data.</text>
</comment>
<protein>
    <recommendedName>
        <fullName evidence="7">Cytochrome c-type biogenesis protein</fullName>
    </recommendedName>
</protein>